<reference evidence="7" key="1">
    <citation type="journal article" date="2019" name="Int. J. Syst. Evol. Microbiol.">
        <title>The Global Catalogue of Microorganisms (GCM) 10K type strain sequencing project: providing services to taxonomists for standard genome sequencing and annotation.</title>
        <authorList>
            <consortium name="The Broad Institute Genomics Platform"/>
            <consortium name="The Broad Institute Genome Sequencing Center for Infectious Disease"/>
            <person name="Wu L."/>
            <person name="Ma J."/>
        </authorList>
    </citation>
    <scope>NUCLEOTIDE SEQUENCE [LARGE SCALE GENOMIC DNA]</scope>
    <source>
        <strain evidence="7">KCTC 52141</strain>
    </source>
</reference>
<feature type="domain" description="HTH iclR-type" evidence="4">
    <location>
        <begin position="9"/>
        <end position="71"/>
    </location>
</feature>
<dbReference type="InterPro" id="IPR014757">
    <property type="entry name" value="Tscrpt_reg_IclR_C"/>
</dbReference>
<evidence type="ECO:0000313" key="6">
    <source>
        <dbReference type="EMBL" id="MFC3155490.1"/>
    </source>
</evidence>
<accession>A0ABV7HNR3</accession>
<protein>
    <submittedName>
        <fullName evidence="6">IclR family transcriptional regulator</fullName>
    </submittedName>
</protein>
<sequence>MNKTTKYSAPALDKGLDIIEYLSAESAARSQTEIAAGLRRSPNEIYRILVNLEARGYLNRDENSGKYRLSLKLYALSHTHSPIEQLTNAARIPLQELAESVGQACHLSVPYQSQLIVVSQVKSPHPVSLSISEGTLFPLASTTSGRVLLANLDREEQQRLLQADNHYKALSAQQKRALSNQLAEIRTSGHHCAPSEITIGVTDCAAFVGKATSGLLAAVAVSSLTTNLGQSHDQDSIVQALRATAAQINQRIGIDP</sequence>
<dbReference type="InterPro" id="IPR029016">
    <property type="entry name" value="GAF-like_dom_sf"/>
</dbReference>
<organism evidence="6 7">
    <name type="scientific">Gilvimarinus japonicus</name>
    <dbReference type="NCBI Taxonomy" id="1796469"/>
    <lineage>
        <taxon>Bacteria</taxon>
        <taxon>Pseudomonadati</taxon>
        <taxon>Pseudomonadota</taxon>
        <taxon>Gammaproteobacteria</taxon>
        <taxon>Cellvibrionales</taxon>
        <taxon>Cellvibrionaceae</taxon>
        <taxon>Gilvimarinus</taxon>
    </lineage>
</organism>
<dbReference type="InterPro" id="IPR036388">
    <property type="entry name" value="WH-like_DNA-bd_sf"/>
</dbReference>
<evidence type="ECO:0000259" key="5">
    <source>
        <dbReference type="PROSITE" id="PS51078"/>
    </source>
</evidence>
<comment type="caution">
    <text evidence="6">The sequence shown here is derived from an EMBL/GenBank/DDBJ whole genome shotgun (WGS) entry which is preliminary data.</text>
</comment>
<dbReference type="PANTHER" id="PTHR30136:SF7">
    <property type="entry name" value="HTH-TYPE TRANSCRIPTIONAL REGULATOR KDGR-RELATED"/>
    <property type="match status" value="1"/>
</dbReference>
<evidence type="ECO:0000313" key="7">
    <source>
        <dbReference type="Proteomes" id="UP001595548"/>
    </source>
</evidence>
<dbReference type="Pfam" id="PF09339">
    <property type="entry name" value="HTH_IclR"/>
    <property type="match status" value="1"/>
</dbReference>
<dbReference type="Gene3D" id="3.30.450.40">
    <property type="match status" value="1"/>
</dbReference>
<dbReference type="Gene3D" id="1.10.10.10">
    <property type="entry name" value="Winged helix-like DNA-binding domain superfamily/Winged helix DNA-binding domain"/>
    <property type="match status" value="1"/>
</dbReference>
<dbReference type="PROSITE" id="PS51078">
    <property type="entry name" value="ICLR_ED"/>
    <property type="match status" value="1"/>
</dbReference>
<gene>
    <name evidence="6" type="ORF">ACFOEB_09800</name>
</gene>
<dbReference type="Pfam" id="PF01614">
    <property type="entry name" value="IclR_C"/>
    <property type="match status" value="1"/>
</dbReference>
<evidence type="ECO:0000256" key="1">
    <source>
        <dbReference type="ARBA" id="ARBA00023015"/>
    </source>
</evidence>
<dbReference type="SUPFAM" id="SSF55781">
    <property type="entry name" value="GAF domain-like"/>
    <property type="match status" value="1"/>
</dbReference>
<name>A0ABV7HNR3_9GAMM</name>
<dbReference type="RefSeq" id="WP_382416212.1">
    <property type="nucleotide sequence ID" value="NZ_AP031500.1"/>
</dbReference>
<dbReference type="EMBL" id="JBHRTL010000006">
    <property type="protein sequence ID" value="MFC3155490.1"/>
    <property type="molecule type" value="Genomic_DNA"/>
</dbReference>
<dbReference type="SUPFAM" id="SSF46785">
    <property type="entry name" value="Winged helix' DNA-binding domain"/>
    <property type="match status" value="1"/>
</dbReference>
<dbReference type="SMART" id="SM00346">
    <property type="entry name" value="HTH_ICLR"/>
    <property type="match status" value="1"/>
</dbReference>
<evidence type="ECO:0000256" key="2">
    <source>
        <dbReference type="ARBA" id="ARBA00023125"/>
    </source>
</evidence>
<dbReference type="InterPro" id="IPR036390">
    <property type="entry name" value="WH_DNA-bd_sf"/>
</dbReference>
<feature type="domain" description="IclR-ED" evidence="5">
    <location>
        <begin position="72"/>
        <end position="254"/>
    </location>
</feature>
<keyword evidence="7" id="KW-1185">Reference proteome</keyword>
<dbReference type="InterPro" id="IPR050707">
    <property type="entry name" value="HTH_MetabolicPath_Reg"/>
</dbReference>
<evidence type="ECO:0000259" key="4">
    <source>
        <dbReference type="PROSITE" id="PS51077"/>
    </source>
</evidence>
<evidence type="ECO:0000256" key="3">
    <source>
        <dbReference type="ARBA" id="ARBA00023163"/>
    </source>
</evidence>
<keyword evidence="1" id="KW-0805">Transcription regulation</keyword>
<dbReference type="InterPro" id="IPR005471">
    <property type="entry name" value="Tscrpt_reg_IclR_N"/>
</dbReference>
<dbReference type="PANTHER" id="PTHR30136">
    <property type="entry name" value="HELIX-TURN-HELIX TRANSCRIPTIONAL REGULATOR, ICLR FAMILY"/>
    <property type="match status" value="1"/>
</dbReference>
<dbReference type="PROSITE" id="PS51077">
    <property type="entry name" value="HTH_ICLR"/>
    <property type="match status" value="1"/>
</dbReference>
<keyword evidence="3" id="KW-0804">Transcription</keyword>
<keyword evidence="2" id="KW-0238">DNA-binding</keyword>
<dbReference type="Proteomes" id="UP001595548">
    <property type="component" value="Unassembled WGS sequence"/>
</dbReference>
<proteinExistence type="predicted"/>